<dbReference type="EMBL" id="FNQH01000001">
    <property type="protein sequence ID" value="SDZ95834.1"/>
    <property type="molecule type" value="Genomic_DNA"/>
</dbReference>
<protein>
    <submittedName>
        <fullName evidence="2">Phage uncharacterized protein TIGR01671</fullName>
    </submittedName>
</protein>
<organism evidence="2 3">
    <name type="scientific">Trichococcus collinsii</name>
    <dbReference type="NCBI Taxonomy" id="157076"/>
    <lineage>
        <taxon>Bacteria</taxon>
        <taxon>Bacillati</taxon>
        <taxon>Bacillota</taxon>
        <taxon>Bacilli</taxon>
        <taxon>Lactobacillales</taxon>
        <taxon>Carnobacteriaceae</taxon>
        <taxon>Trichococcus</taxon>
    </lineage>
</organism>
<dbReference type="RefSeq" id="WP_086986783.1">
    <property type="nucleotide sequence ID" value="NZ_FJNA01000002.1"/>
</dbReference>
<dbReference type="Gene3D" id="2.30.30.290">
    <property type="entry name" value="YopX-like domains"/>
    <property type="match status" value="1"/>
</dbReference>
<proteinExistence type="predicted"/>
<dbReference type="Pfam" id="PF09643">
    <property type="entry name" value="YopX"/>
    <property type="match status" value="1"/>
</dbReference>
<dbReference type="InterPro" id="IPR023385">
    <property type="entry name" value="YopX-like_C"/>
</dbReference>
<dbReference type="InterPro" id="IPR010024">
    <property type="entry name" value="CHP16711"/>
</dbReference>
<keyword evidence="3" id="KW-1185">Reference proteome</keyword>
<evidence type="ECO:0000313" key="2">
    <source>
        <dbReference type="EMBL" id="SDZ95834.1"/>
    </source>
</evidence>
<accession>A0AB37ZXE4</accession>
<gene>
    <name evidence="2" type="ORF">SAMN04488525_101723</name>
</gene>
<sequence length="136" mass="15621">MMCEVKYKAYWHNSKLTTLVDTIDFLEGGIRVSDGCMHTGWAGSHCTLRQYTGLKKDSHGKEVFEGDIIEAVFELLDGELKTIMDRGVVVKKDYAFQVQTFEGPYDPLHEWERLSEELKVIGNIYENPEMLPEVTE</sequence>
<reference evidence="2 3" key="1">
    <citation type="submission" date="2016-10" db="EMBL/GenBank/DDBJ databases">
        <authorList>
            <person name="Varghese N."/>
            <person name="Submissions S."/>
        </authorList>
    </citation>
    <scope>NUCLEOTIDE SEQUENCE [LARGE SCALE GENOMIC DNA]</scope>
    <source>
        <strain evidence="2 3">DSM 14526</strain>
    </source>
</reference>
<dbReference type="SUPFAM" id="SSF159006">
    <property type="entry name" value="YopX-like"/>
    <property type="match status" value="1"/>
</dbReference>
<feature type="domain" description="YopX protein" evidence="1">
    <location>
        <begin position="43"/>
        <end position="131"/>
    </location>
</feature>
<evidence type="ECO:0000313" key="3">
    <source>
        <dbReference type="Proteomes" id="UP000199042"/>
    </source>
</evidence>
<evidence type="ECO:0000259" key="1">
    <source>
        <dbReference type="Pfam" id="PF09643"/>
    </source>
</evidence>
<dbReference type="Proteomes" id="UP000199042">
    <property type="component" value="Unassembled WGS sequence"/>
</dbReference>
<dbReference type="InterPro" id="IPR019096">
    <property type="entry name" value="YopX_protein"/>
</dbReference>
<dbReference type="NCBIfam" id="TIGR01671">
    <property type="entry name" value="phage_TIGR01671"/>
    <property type="match status" value="1"/>
</dbReference>
<name>A0AB37ZXE4_9LACT</name>
<comment type="caution">
    <text evidence="2">The sequence shown here is derived from an EMBL/GenBank/DDBJ whole genome shotgun (WGS) entry which is preliminary data.</text>
</comment>
<dbReference type="AlphaFoldDB" id="A0AB37ZXE4"/>